<dbReference type="AlphaFoldDB" id="A0A813VDP1"/>
<keyword evidence="1" id="KW-0472">Membrane</keyword>
<feature type="transmembrane region" description="Helical" evidence="1">
    <location>
        <begin position="90"/>
        <end position="111"/>
    </location>
</feature>
<feature type="transmembrane region" description="Helical" evidence="1">
    <location>
        <begin position="830"/>
        <end position="848"/>
    </location>
</feature>
<evidence type="ECO:0000256" key="1">
    <source>
        <dbReference type="SAM" id="Phobius"/>
    </source>
</evidence>
<dbReference type="PANTHER" id="PTHR11161">
    <property type="entry name" value="O-ACYLTRANSFERASE"/>
    <property type="match status" value="1"/>
</dbReference>
<feature type="transmembrane region" description="Helical" evidence="1">
    <location>
        <begin position="182"/>
        <end position="207"/>
    </location>
</feature>
<keyword evidence="1" id="KW-0812">Transmembrane</keyword>
<feature type="transmembrane region" description="Helical" evidence="1">
    <location>
        <begin position="868"/>
        <end position="889"/>
    </location>
</feature>
<reference evidence="3" key="1">
    <citation type="submission" date="2021-02" db="EMBL/GenBank/DDBJ databases">
        <authorList>
            <person name="Nowell W R."/>
        </authorList>
    </citation>
    <scope>NUCLEOTIDE SEQUENCE</scope>
</reference>
<dbReference type="GO" id="GO:0016747">
    <property type="term" value="F:acyltransferase activity, transferring groups other than amino-acyl groups"/>
    <property type="evidence" value="ECO:0007669"/>
    <property type="project" value="InterPro"/>
</dbReference>
<dbReference type="InterPro" id="IPR052728">
    <property type="entry name" value="O2_lipid_transport_reg"/>
</dbReference>
<dbReference type="Proteomes" id="UP000663828">
    <property type="component" value="Unassembled WGS sequence"/>
</dbReference>
<dbReference type="SMART" id="SM00703">
    <property type="entry name" value="NRF"/>
    <property type="match status" value="1"/>
</dbReference>
<name>A0A813VDP1_ADIRI</name>
<dbReference type="EMBL" id="CAJNOR010000197">
    <property type="protein sequence ID" value="CAF0836220.1"/>
    <property type="molecule type" value="Genomic_DNA"/>
</dbReference>
<feature type="transmembrane region" description="Helical" evidence="1">
    <location>
        <begin position="139"/>
        <end position="161"/>
    </location>
</feature>
<evidence type="ECO:0000313" key="3">
    <source>
        <dbReference type="EMBL" id="CAF0836220.1"/>
    </source>
</evidence>
<evidence type="ECO:0000259" key="2">
    <source>
        <dbReference type="SMART" id="SM00703"/>
    </source>
</evidence>
<feature type="transmembrane region" description="Helical" evidence="1">
    <location>
        <begin position="670"/>
        <end position="694"/>
    </location>
</feature>
<dbReference type="Pfam" id="PF01757">
    <property type="entry name" value="Acyl_transf_3"/>
    <property type="match status" value="1"/>
</dbReference>
<feature type="transmembrane region" description="Helical" evidence="1">
    <location>
        <begin position="791"/>
        <end position="809"/>
    </location>
</feature>
<dbReference type="InterPro" id="IPR002656">
    <property type="entry name" value="Acyl_transf_3_dom"/>
</dbReference>
<feature type="domain" description="Nose resistant-to-fluoxetine protein N-terminal" evidence="2">
    <location>
        <begin position="259"/>
        <end position="385"/>
    </location>
</feature>
<organism evidence="3 4">
    <name type="scientific">Adineta ricciae</name>
    <name type="common">Rotifer</name>
    <dbReference type="NCBI Taxonomy" id="249248"/>
    <lineage>
        <taxon>Eukaryota</taxon>
        <taxon>Metazoa</taxon>
        <taxon>Spiralia</taxon>
        <taxon>Gnathifera</taxon>
        <taxon>Rotifera</taxon>
        <taxon>Eurotatoria</taxon>
        <taxon>Bdelloidea</taxon>
        <taxon>Adinetida</taxon>
        <taxon>Adinetidae</taxon>
        <taxon>Adineta</taxon>
    </lineage>
</organism>
<protein>
    <recommendedName>
        <fullName evidence="2">Nose resistant-to-fluoxetine protein N-terminal domain-containing protein</fullName>
    </recommendedName>
</protein>
<comment type="caution">
    <text evidence="3">The sequence shown here is derived from an EMBL/GenBank/DDBJ whole genome shotgun (WGS) entry which is preliminary data.</text>
</comment>
<accession>A0A813VDP1</accession>
<keyword evidence="1" id="KW-1133">Transmembrane helix</keyword>
<dbReference type="Pfam" id="PF20146">
    <property type="entry name" value="NRF"/>
    <property type="match status" value="1"/>
</dbReference>
<dbReference type="PANTHER" id="PTHR11161:SF12">
    <property type="entry name" value="ACYLTRANSFERASE 3 DOMAIN-CONTAINING PROTEIN-RELATED"/>
    <property type="match status" value="1"/>
</dbReference>
<keyword evidence="4" id="KW-1185">Reference proteome</keyword>
<dbReference type="InterPro" id="IPR006621">
    <property type="entry name" value="Nose-resist-to-fluoxetine_N"/>
</dbReference>
<proteinExistence type="predicted"/>
<sequence>MASSTVNSLLAIFYLVIFLFATSDLKRFVFHVHISRVDRAPVEIYIDTSSSSLSLWYPISIGIIFNVFIIIFSLRNFFIIVQRRNSFGQLCVSTAILFFLFTVRLIVNITVTKTRNGLSTPTLVERSFLVPSLSLEEELTTLTLDWLIKCAGFIGTFIIHYKQKQAYEMDDEKRQELKLMTNFDAFIILNHPIIYIVMYVMCLVLNISQNLPFRFDHAIHRLSQYQKFPLEELIQDVEYTSPTELILEYASMINSNNNTSVCEQRFDAIILAATQGELWALKIIDAWGKPLPSGILQGNSFWLGSYDECIKPMYMPNNKTFLAQPFDTQYCTITPKASQTNPSALPSITLGICVPASCDHQNVVTIIHKYLKKTNITSDELVCSNDPPNGKDGLTNGAIATITIISLLGFLVLIGTIVDLLTVLNTESLVNDSTTHANSVNHLTYRESQKSNRFGLINSTHPVASLGDFSAIRCLRRIFTLQQKNDHDSFAFINGIRVLALCWVIIGHSLAFGLNYSSNIVDVLSWTQNISFQLIVNAVFTVDTFFVLSGFLTAVLFVRQVKKEGRLFTRTMILYYIHRYIRLTPTFLLMVLVSIHLTPYFGQGPVYPTQQGFEGPDCRTTDWWTSILYVGNIVKPDGMCLAIAWYLHNDMQFHWIAPLSLIPFVLGKKILSIFIAIVFVFVGIVSILTILIYYPDMSLNPLVAFNPALGPTFFKNIYITPWCRISAYAIGLLTGYFVIHTGRNYRINKYVKTFGTILMTLFGLACLFAVYPDSVLPSGLSRTILVIYQSISRTFWSMAIGWLLILCSTNQGGVVNRILSWPIWAPMARLNYSCYLVHATIVLISIYSQKLPSYYQGHLVVNHFVAHIVFSYAAAILVTIFFETPFFIIEKKLLKR</sequence>
<feature type="transmembrane region" description="Helical" evidence="1">
    <location>
        <begin position="719"/>
        <end position="739"/>
    </location>
</feature>
<feature type="transmembrane region" description="Helical" evidence="1">
    <location>
        <begin position="55"/>
        <end position="78"/>
    </location>
</feature>
<feature type="transmembrane region" description="Helical" evidence="1">
    <location>
        <begin position="580"/>
        <end position="603"/>
    </location>
</feature>
<feature type="transmembrane region" description="Helical" evidence="1">
    <location>
        <begin position="751"/>
        <end position="771"/>
    </location>
</feature>
<feature type="transmembrane region" description="Helical" evidence="1">
    <location>
        <begin position="491"/>
        <end position="514"/>
    </location>
</feature>
<evidence type="ECO:0000313" key="4">
    <source>
        <dbReference type="Proteomes" id="UP000663828"/>
    </source>
</evidence>
<feature type="transmembrane region" description="Helical" evidence="1">
    <location>
        <begin position="623"/>
        <end position="647"/>
    </location>
</feature>
<gene>
    <name evidence="3" type="ORF">XAT740_LOCUS4725</name>
</gene>
<feature type="transmembrane region" description="Helical" evidence="1">
    <location>
        <begin position="398"/>
        <end position="421"/>
    </location>
</feature>
<feature type="transmembrane region" description="Helical" evidence="1">
    <location>
        <begin position="534"/>
        <end position="559"/>
    </location>
</feature>